<feature type="compositionally biased region" description="Basic and acidic residues" evidence="1">
    <location>
        <begin position="155"/>
        <end position="166"/>
    </location>
</feature>
<reference evidence="2 3" key="1">
    <citation type="submission" date="2023-11" db="EMBL/GenBank/DDBJ databases">
        <title>Halocaridina rubra genome assembly.</title>
        <authorList>
            <person name="Smith C."/>
        </authorList>
    </citation>
    <scope>NUCLEOTIDE SEQUENCE [LARGE SCALE GENOMIC DNA]</scope>
    <source>
        <strain evidence="2">EP-1</strain>
        <tissue evidence="2">Whole</tissue>
    </source>
</reference>
<feature type="region of interest" description="Disordered" evidence="1">
    <location>
        <begin position="371"/>
        <end position="415"/>
    </location>
</feature>
<feature type="compositionally biased region" description="Polar residues" evidence="1">
    <location>
        <begin position="1"/>
        <end position="13"/>
    </location>
</feature>
<organism evidence="2 3">
    <name type="scientific">Halocaridina rubra</name>
    <name type="common">Hawaiian red shrimp</name>
    <dbReference type="NCBI Taxonomy" id="373956"/>
    <lineage>
        <taxon>Eukaryota</taxon>
        <taxon>Metazoa</taxon>
        <taxon>Ecdysozoa</taxon>
        <taxon>Arthropoda</taxon>
        <taxon>Crustacea</taxon>
        <taxon>Multicrustacea</taxon>
        <taxon>Malacostraca</taxon>
        <taxon>Eumalacostraca</taxon>
        <taxon>Eucarida</taxon>
        <taxon>Decapoda</taxon>
        <taxon>Pleocyemata</taxon>
        <taxon>Caridea</taxon>
        <taxon>Atyoidea</taxon>
        <taxon>Atyidae</taxon>
        <taxon>Halocaridina</taxon>
    </lineage>
</organism>
<comment type="caution">
    <text evidence="2">The sequence shown here is derived from an EMBL/GenBank/DDBJ whole genome shotgun (WGS) entry which is preliminary data.</text>
</comment>
<feature type="compositionally biased region" description="Basic and acidic residues" evidence="1">
    <location>
        <begin position="398"/>
        <end position="409"/>
    </location>
</feature>
<dbReference type="EMBL" id="JAXCGZ010013501">
    <property type="protein sequence ID" value="KAK7072420.1"/>
    <property type="molecule type" value="Genomic_DNA"/>
</dbReference>
<keyword evidence="3" id="KW-1185">Reference proteome</keyword>
<evidence type="ECO:0000256" key="1">
    <source>
        <dbReference type="SAM" id="MobiDB-lite"/>
    </source>
</evidence>
<sequence>MKTNALSKPSKLSHTPAKGPMDVFIGQKTPSPQGKLPVQDYSHQSSSKSGDFSSNLSYLSDSIASSSKTSGYGGSPVSTGVIKTHCGTVGSNIGRQLKEITSLQSSESDSDEMITFTDVSKVRQTNPTGKENISQVERKKAQNSKNKPKIRTPFKGKDKSEIESPKKTLQEPFVTRTRAISLDLDVDMNTDNAESIIFAENGNDTYTDNDPDYEISGCCNRVKSYCCNQKETHLKKNNVREKSVVEASEPVEGVCTLEESNEGEQNSSMDYGLFFEDLGLQNMEKFKEEQIKLEEQIEQEKADRLLAEMIQKQFYQEVGRSNVVNFFVNNDFSSGLVQSFKNALDTLVMWHCIDLLLCLLEKIDRSRGSEDEYALRNRRPAATSASKASPVSRKSGKRERQTTIDESMAKRCKNR</sequence>
<feature type="region of interest" description="Disordered" evidence="1">
    <location>
        <begin position="102"/>
        <end position="166"/>
    </location>
</feature>
<feature type="region of interest" description="Disordered" evidence="1">
    <location>
        <begin position="1"/>
        <end position="57"/>
    </location>
</feature>
<feature type="compositionally biased region" description="Polar residues" evidence="1">
    <location>
        <begin position="41"/>
        <end position="52"/>
    </location>
</feature>
<dbReference type="AlphaFoldDB" id="A0AAN8WU86"/>
<evidence type="ECO:0000313" key="3">
    <source>
        <dbReference type="Proteomes" id="UP001381693"/>
    </source>
</evidence>
<dbReference type="Proteomes" id="UP001381693">
    <property type="component" value="Unassembled WGS sequence"/>
</dbReference>
<feature type="compositionally biased region" description="Polar residues" evidence="1">
    <location>
        <begin position="122"/>
        <end position="135"/>
    </location>
</feature>
<accession>A0AAN8WU86</accession>
<name>A0AAN8WU86_HALRR</name>
<gene>
    <name evidence="2" type="ORF">SK128_003551</name>
</gene>
<protein>
    <submittedName>
        <fullName evidence="2">Uncharacterized protein</fullName>
    </submittedName>
</protein>
<evidence type="ECO:0000313" key="2">
    <source>
        <dbReference type="EMBL" id="KAK7072420.1"/>
    </source>
</evidence>
<proteinExistence type="predicted"/>